<dbReference type="GO" id="GO:0004792">
    <property type="term" value="F:thiosulfate-cyanide sulfurtransferase activity"/>
    <property type="evidence" value="ECO:0007669"/>
    <property type="project" value="InterPro"/>
</dbReference>
<dbReference type="InterPro" id="IPR001845">
    <property type="entry name" value="HTH_ArsR_DNA-bd_dom"/>
</dbReference>
<keyword evidence="2" id="KW-0238">DNA-binding</keyword>
<name>A0A3B0Y8I2_9ZZZZ</name>
<evidence type="ECO:0000259" key="5">
    <source>
        <dbReference type="PROSITE" id="PS50987"/>
    </source>
</evidence>
<dbReference type="InterPro" id="IPR001307">
    <property type="entry name" value="Thiosulphate_STrfase_CS"/>
</dbReference>
<dbReference type="Pfam" id="PF01022">
    <property type="entry name" value="HTH_5"/>
    <property type="match status" value="1"/>
</dbReference>
<dbReference type="CDD" id="cd00158">
    <property type="entry name" value="RHOD"/>
    <property type="match status" value="1"/>
</dbReference>
<organism evidence="6">
    <name type="scientific">hydrothermal vent metagenome</name>
    <dbReference type="NCBI Taxonomy" id="652676"/>
    <lineage>
        <taxon>unclassified sequences</taxon>
        <taxon>metagenomes</taxon>
        <taxon>ecological metagenomes</taxon>
    </lineage>
</organism>
<dbReference type="AlphaFoldDB" id="A0A3B0Y8I2"/>
<dbReference type="EMBL" id="UOFN01000052">
    <property type="protein sequence ID" value="VAW75921.1"/>
    <property type="molecule type" value="Genomic_DNA"/>
</dbReference>
<proteinExistence type="predicted"/>
<dbReference type="PANTHER" id="PTHR43132">
    <property type="entry name" value="ARSENICAL RESISTANCE OPERON REPRESSOR ARSR-RELATED"/>
    <property type="match status" value="1"/>
</dbReference>
<dbReference type="PROSITE" id="PS00380">
    <property type="entry name" value="RHODANESE_1"/>
    <property type="match status" value="1"/>
</dbReference>
<dbReference type="InterPro" id="IPR011991">
    <property type="entry name" value="ArsR-like_HTH"/>
</dbReference>
<dbReference type="InterPro" id="IPR036388">
    <property type="entry name" value="WH-like_DNA-bd_sf"/>
</dbReference>
<dbReference type="SUPFAM" id="SSF52821">
    <property type="entry name" value="Rhodanese/Cell cycle control phosphatase"/>
    <property type="match status" value="1"/>
</dbReference>
<protein>
    <submittedName>
        <fullName evidence="6">Transcriptional regulator, ArsR family</fullName>
    </submittedName>
</protein>
<dbReference type="PROSITE" id="PS50206">
    <property type="entry name" value="RHODANESE_3"/>
    <property type="match status" value="1"/>
</dbReference>
<evidence type="ECO:0000256" key="1">
    <source>
        <dbReference type="ARBA" id="ARBA00023015"/>
    </source>
</evidence>
<reference evidence="6" key="1">
    <citation type="submission" date="2018-06" db="EMBL/GenBank/DDBJ databases">
        <authorList>
            <person name="Zhirakovskaya E."/>
        </authorList>
    </citation>
    <scope>NUCLEOTIDE SEQUENCE</scope>
</reference>
<gene>
    <name evidence="6" type="ORF">MNBD_GAMMA15-942</name>
</gene>
<dbReference type="GO" id="GO:0003700">
    <property type="term" value="F:DNA-binding transcription factor activity"/>
    <property type="evidence" value="ECO:0007669"/>
    <property type="project" value="InterPro"/>
</dbReference>
<dbReference type="GO" id="GO:0003677">
    <property type="term" value="F:DNA binding"/>
    <property type="evidence" value="ECO:0007669"/>
    <property type="project" value="UniProtKB-KW"/>
</dbReference>
<dbReference type="PANTHER" id="PTHR43132:SF8">
    <property type="entry name" value="HTH-TYPE TRANSCRIPTIONAL REGULATOR KMTR"/>
    <property type="match status" value="1"/>
</dbReference>
<dbReference type="InterPro" id="IPR001763">
    <property type="entry name" value="Rhodanese-like_dom"/>
</dbReference>
<keyword evidence="1" id="KW-0805">Transcription regulation</keyword>
<dbReference type="Pfam" id="PF00581">
    <property type="entry name" value="Rhodanese"/>
    <property type="match status" value="1"/>
</dbReference>
<dbReference type="Gene3D" id="1.10.10.10">
    <property type="entry name" value="Winged helix-like DNA-binding domain superfamily/Winged helix DNA-binding domain"/>
    <property type="match status" value="1"/>
</dbReference>
<sequence length="224" mass="24795">MSSSNFKHDLFAQFARVGKALSNANRLVLLEFIAQGERSVDELAKVSGLTVANTSQHLQQLRQAGLAKCRKEGLKVYYDLSGDDVIGLLDALRTVAERHVSDVERLINTYLTVKDSLEPIPRTELLARVRDGLVTVLDVRPPVEFAAGHVPGAVNIPLGELKQRLDELDKDQEIVAYCRGPHCVLAFDAVAQLRDKGLKARRLEDGYPEWKTAGLPVENELNES</sequence>
<dbReference type="InterPro" id="IPR036390">
    <property type="entry name" value="WH_DNA-bd_sf"/>
</dbReference>
<feature type="domain" description="Rhodanese" evidence="4">
    <location>
        <begin position="130"/>
        <end position="219"/>
    </location>
</feature>
<evidence type="ECO:0000259" key="4">
    <source>
        <dbReference type="PROSITE" id="PS50206"/>
    </source>
</evidence>
<evidence type="ECO:0000256" key="2">
    <source>
        <dbReference type="ARBA" id="ARBA00023125"/>
    </source>
</evidence>
<keyword evidence="3" id="KW-0804">Transcription</keyword>
<feature type="domain" description="HTH arsR-type" evidence="5">
    <location>
        <begin position="6"/>
        <end position="100"/>
    </location>
</feature>
<dbReference type="SMART" id="SM00450">
    <property type="entry name" value="RHOD"/>
    <property type="match status" value="1"/>
</dbReference>
<dbReference type="NCBIfam" id="NF033788">
    <property type="entry name" value="HTH_metalloreg"/>
    <property type="match status" value="1"/>
</dbReference>
<dbReference type="SMART" id="SM00418">
    <property type="entry name" value="HTH_ARSR"/>
    <property type="match status" value="1"/>
</dbReference>
<dbReference type="FunFam" id="3.40.250.10:FF:000039">
    <property type="entry name" value="ArsR family transcriptional regulator"/>
    <property type="match status" value="1"/>
</dbReference>
<dbReference type="InterPro" id="IPR051011">
    <property type="entry name" value="Metal_resp_trans_reg"/>
</dbReference>
<dbReference type="CDD" id="cd00090">
    <property type="entry name" value="HTH_ARSR"/>
    <property type="match status" value="1"/>
</dbReference>
<evidence type="ECO:0000256" key="3">
    <source>
        <dbReference type="ARBA" id="ARBA00023163"/>
    </source>
</evidence>
<accession>A0A3B0Y8I2</accession>
<evidence type="ECO:0000313" key="6">
    <source>
        <dbReference type="EMBL" id="VAW75921.1"/>
    </source>
</evidence>
<dbReference type="PRINTS" id="PR00778">
    <property type="entry name" value="HTHARSR"/>
</dbReference>
<dbReference type="SUPFAM" id="SSF46785">
    <property type="entry name" value="Winged helix' DNA-binding domain"/>
    <property type="match status" value="1"/>
</dbReference>
<dbReference type="PROSITE" id="PS50987">
    <property type="entry name" value="HTH_ARSR_2"/>
    <property type="match status" value="1"/>
</dbReference>
<dbReference type="Gene3D" id="3.40.250.10">
    <property type="entry name" value="Rhodanese-like domain"/>
    <property type="match status" value="1"/>
</dbReference>
<dbReference type="InterPro" id="IPR036873">
    <property type="entry name" value="Rhodanese-like_dom_sf"/>
</dbReference>